<dbReference type="OrthoDB" id="20273at2759"/>
<dbReference type="InterPro" id="IPR007235">
    <property type="entry name" value="Glyco_trans_28_C"/>
</dbReference>
<dbReference type="Pfam" id="PF04101">
    <property type="entry name" value="Glyco_tran_28_C"/>
    <property type="match status" value="1"/>
</dbReference>
<protein>
    <recommendedName>
        <fullName evidence="4">UDP-N-acetylglucosamine transferase subunit ALG13</fullName>
        <ecNumber evidence="3">2.4.1.141</ecNumber>
    </recommendedName>
</protein>
<accession>V6M505</accession>
<dbReference type="PANTHER" id="PTHR12867">
    <property type="entry name" value="GLYCOSYL TRANSFERASE-RELATED"/>
    <property type="match status" value="1"/>
</dbReference>
<evidence type="ECO:0000256" key="5">
    <source>
        <dbReference type="ARBA" id="ARBA00022676"/>
    </source>
</evidence>
<feature type="transmembrane region" description="Helical" evidence="8">
    <location>
        <begin position="168"/>
        <end position="189"/>
    </location>
</feature>
<dbReference type="GO" id="GO:0004577">
    <property type="term" value="F:N-acetylglucosaminyldiphosphodolichol N-acetylglucosaminyltransferase activity"/>
    <property type="evidence" value="ECO:0007669"/>
    <property type="project" value="UniProtKB-EC"/>
</dbReference>
<gene>
    <name evidence="10" type="ORF">SS50377_11389</name>
    <name evidence="11" type="ORF">SS50377_28261</name>
</gene>
<evidence type="ECO:0000256" key="1">
    <source>
        <dbReference type="ARBA" id="ARBA00004240"/>
    </source>
</evidence>
<evidence type="ECO:0000256" key="3">
    <source>
        <dbReference type="ARBA" id="ARBA00012614"/>
    </source>
</evidence>
<dbReference type="Gene3D" id="3.40.50.2000">
    <property type="entry name" value="Glycogen Phosphorylase B"/>
    <property type="match status" value="1"/>
</dbReference>
<keyword evidence="8" id="KW-1133">Transmembrane helix</keyword>
<evidence type="ECO:0000313" key="12">
    <source>
        <dbReference type="Proteomes" id="UP000018208"/>
    </source>
</evidence>
<dbReference type="GO" id="GO:0006488">
    <property type="term" value="P:dolichol-linked oligosaccharide biosynthetic process"/>
    <property type="evidence" value="ECO:0007669"/>
    <property type="project" value="InterPro"/>
</dbReference>
<evidence type="ECO:0000313" key="10">
    <source>
        <dbReference type="EMBL" id="EST48439.1"/>
    </source>
</evidence>
<dbReference type="AlphaFoldDB" id="V6M505"/>
<proteinExistence type="inferred from homology"/>
<keyword evidence="6 10" id="KW-0808">Transferase</keyword>
<evidence type="ECO:0000256" key="4">
    <source>
        <dbReference type="ARBA" id="ARBA00017468"/>
    </source>
</evidence>
<comment type="similarity">
    <text evidence="2">Belongs to the glycosyltransferase 28 family.</text>
</comment>
<evidence type="ECO:0000256" key="8">
    <source>
        <dbReference type="SAM" id="Phobius"/>
    </source>
</evidence>
<keyword evidence="8" id="KW-0472">Membrane</keyword>
<comment type="subcellular location">
    <subcellularLocation>
        <location evidence="1">Endoplasmic reticulum</location>
    </subcellularLocation>
</comment>
<evidence type="ECO:0000256" key="6">
    <source>
        <dbReference type="ARBA" id="ARBA00022679"/>
    </source>
</evidence>
<feature type="domain" description="Glycosyl transferase family 28 C-terminal" evidence="9">
    <location>
        <begin position="3"/>
        <end position="108"/>
    </location>
</feature>
<dbReference type="EMBL" id="KI545985">
    <property type="protein sequence ID" value="EST48439.1"/>
    <property type="molecule type" value="Genomic_DNA"/>
</dbReference>
<evidence type="ECO:0000313" key="11">
    <source>
        <dbReference type="EMBL" id="KAH0570286.1"/>
    </source>
</evidence>
<evidence type="ECO:0000259" key="9">
    <source>
        <dbReference type="Pfam" id="PF04101"/>
    </source>
</evidence>
<reference evidence="10 11" key="1">
    <citation type="journal article" date="2014" name="PLoS Genet.">
        <title>The Genome of Spironucleus salmonicida Highlights a Fish Pathogen Adapted to Fluctuating Environments.</title>
        <authorList>
            <person name="Xu F."/>
            <person name="Jerlstrom-Hultqvist J."/>
            <person name="Einarsson E."/>
            <person name="Astvaldsson A."/>
            <person name="Svard S.G."/>
            <person name="Andersson J.O."/>
        </authorList>
    </citation>
    <scope>NUCLEOTIDE SEQUENCE</scope>
    <source>
        <strain evidence="11">ATCC 50377</strain>
    </source>
</reference>
<dbReference type="GO" id="GO:0005783">
    <property type="term" value="C:endoplasmic reticulum"/>
    <property type="evidence" value="ECO:0007669"/>
    <property type="project" value="UniProtKB-SubCell"/>
</dbReference>
<keyword evidence="8" id="KW-0812">Transmembrane</keyword>
<name>V6M505_9EUKA</name>
<dbReference type="InterPro" id="IPR039042">
    <property type="entry name" value="Alg13-like"/>
</dbReference>
<keyword evidence="7" id="KW-0256">Endoplasmic reticulum</keyword>
<reference evidence="11" key="2">
    <citation type="submission" date="2020-12" db="EMBL/GenBank/DDBJ databases">
        <title>New Spironucleus salmonicida genome in near-complete chromosomes.</title>
        <authorList>
            <person name="Xu F."/>
            <person name="Kurt Z."/>
            <person name="Jimenez-Gonzalez A."/>
            <person name="Astvaldsson A."/>
            <person name="Andersson J.O."/>
            <person name="Svard S.G."/>
        </authorList>
    </citation>
    <scope>NUCLEOTIDE SEQUENCE</scope>
    <source>
        <strain evidence="11">ATCC 50377</strain>
    </source>
</reference>
<keyword evidence="5 11" id="KW-0328">Glycosyltransferase</keyword>
<dbReference type="EMBL" id="AUWU02000008">
    <property type="protein sequence ID" value="KAH0570286.1"/>
    <property type="molecule type" value="Genomic_DNA"/>
</dbReference>
<dbReference type="VEuPathDB" id="GiardiaDB:SS50377_28261"/>
<sequence>MNVFVSVGTTKFDELIGIFSDPEFVRELKFVKKLTIQHGKSTAPILPSPHVVFDYTDKFQEMIDESDLVVSHAAAGTRLDVISAEKPHLMLANRQLHGDHQKEMVDAFNMAENPSVKGFLDPLELKSFLQKLTVKDLKLMQKPVSYPSSQQILDMVQQTMLQKENGTYILLSIFAIILYVNLYVLTIILE</sequence>
<evidence type="ECO:0000256" key="7">
    <source>
        <dbReference type="ARBA" id="ARBA00022824"/>
    </source>
</evidence>
<dbReference type="PANTHER" id="PTHR12867:SF6">
    <property type="entry name" value="N-ACETYLGLUCOSAMINYLDIPHOSPHODOLICHOL N-ACETYLGLUCOSAMINYLTRANSFERASE"/>
    <property type="match status" value="1"/>
</dbReference>
<organism evidence="10">
    <name type="scientific">Spironucleus salmonicida</name>
    <dbReference type="NCBI Taxonomy" id="348837"/>
    <lineage>
        <taxon>Eukaryota</taxon>
        <taxon>Metamonada</taxon>
        <taxon>Diplomonadida</taxon>
        <taxon>Hexamitidae</taxon>
        <taxon>Hexamitinae</taxon>
        <taxon>Spironucleus</taxon>
    </lineage>
</organism>
<evidence type="ECO:0000256" key="2">
    <source>
        <dbReference type="ARBA" id="ARBA00006962"/>
    </source>
</evidence>
<keyword evidence="12" id="KW-1185">Reference proteome</keyword>
<dbReference type="EC" id="2.4.1.141" evidence="3"/>
<dbReference type="Proteomes" id="UP000018208">
    <property type="component" value="Unassembled WGS sequence"/>
</dbReference>